<feature type="binding site" evidence="9">
    <location>
        <position position="106"/>
    </location>
    <ligand>
        <name>substrate</name>
    </ligand>
</feature>
<dbReference type="RefSeq" id="WP_064122915.1">
    <property type="nucleotide sequence ID" value="NZ_CP015243.1"/>
</dbReference>
<organism evidence="12 13">
    <name type="scientific">Halotalea alkalilenta</name>
    <dbReference type="NCBI Taxonomy" id="376489"/>
    <lineage>
        <taxon>Bacteria</taxon>
        <taxon>Pseudomonadati</taxon>
        <taxon>Pseudomonadota</taxon>
        <taxon>Gammaproteobacteria</taxon>
        <taxon>Oceanospirillales</taxon>
        <taxon>Halomonadaceae</taxon>
        <taxon>Halotalea</taxon>
    </lineage>
</organism>
<evidence type="ECO:0000256" key="1">
    <source>
        <dbReference type="ARBA" id="ARBA00001043"/>
    </source>
</evidence>
<dbReference type="InterPro" id="IPR023419">
    <property type="entry name" value="Transthyretin_CS"/>
</dbReference>
<comment type="similarity">
    <text evidence="3 10">Belongs to the transthyretin family. 5-hydroxyisourate hydrolase subfamily.</text>
</comment>
<dbReference type="AlphaFoldDB" id="A0A172YG10"/>
<evidence type="ECO:0000256" key="4">
    <source>
        <dbReference type="ARBA" id="ARBA00011881"/>
    </source>
</evidence>
<feature type="domain" description="Transthyretin/hydroxyisourate hydrolase" evidence="11">
    <location>
        <begin position="4"/>
        <end position="108"/>
    </location>
</feature>
<dbReference type="EC" id="3.5.2.17" evidence="5 10"/>
<dbReference type="Pfam" id="PF00576">
    <property type="entry name" value="Transthyretin"/>
    <property type="match status" value="1"/>
</dbReference>
<dbReference type="PRINTS" id="PR00189">
    <property type="entry name" value="TRNSTHYRETIN"/>
</dbReference>
<dbReference type="GO" id="GO:0033971">
    <property type="term" value="F:hydroxyisourate hydrolase activity"/>
    <property type="evidence" value="ECO:0007669"/>
    <property type="project" value="UniProtKB-EC"/>
</dbReference>
<dbReference type="PANTHER" id="PTHR10395:SF7">
    <property type="entry name" value="5-HYDROXYISOURATE HYDROLASE"/>
    <property type="match status" value="1"/>
</dbReference>
<evidence type="ECO:0000256" key="2">
    <source>
        <dbReference type="ARBA" id="ARBA00002704"/>
    </source>
</evidence>
<comment type="function">
    <text evidence="2">Catalyzes the hydrolysis of 5-hydroxyisourate (HIU) to 2-oxo-4-hydroxy-4-carboxy-5-ureidoimidazoline (OHCU).</text>
</comment>
<dbReference type="NCBIfam" id="TIGR02962">
    <property type="entry name" value="hdxy_isourate"/>
    <property type="match status" value="1"/>
</dbReference>
<evidence type="ECO:0000256" key="8">
    <source>
        <dbReference type="ARBA" id="ARBA00022801"/>
    </source>
</evidence>
<dbReference type="CDD" id="cd05822">
    <property type="entry name" value="TLP_HIUase"/>
    <property type="match status" value="1"/>
</dbReference>
<proteinExistence type="inferred from homology"/>
<evidence type="ECO:0000256" key="10">
    <source>
        <dbReference type="RuleBase" id="RU361270"/>
    </source>
</evidence>
<evidence type="ECO:0000313" key="13">
    <source>
        <dbReference type="Proteomes" id="UP000077875"/>
    </source>
</evidence>
<gene>
    <name evidence="12" type="ORF">A5892_11455</name>
</gene>
<comment type="subunit">
    <text evidence="4 10">Homotetramer.</text>
</comment>
<keyword evidence="7 10" id="KW-0659">Purine metabolism</keyword>
<sequence length="109" mass="11962">MTRLSTHVLDQRNGKPAAGVLVTLTRVGDPEPIARLRTNADGRLDAPLLEEGEGGTYQLEFEVKDYFEASGVSSPFLDRVPVQVTLAATESYHVPLLITPWSYSVYRGS</sequence>
<evidence type="ECO:0000256" key="7">
    <source>
        <dbReference type="ARBA" id="ARBA00022631"/>
    </source>
</evidence>
<dbReference type="SUPFAM" id="SSF49472">
    <property type="entry name" value="Transthyretin (synonym: prealbumin)"/>
    <property type="match status" value="1"/>
</dbReference>
<evidence type="ECO:0000313" key="12">
    <source>
        <dbReference type="EMBL" id="ANF58002.1"/>
    </source>
</evidence>
<dbReference type="KEGG" id="haa:A5892_11455"/>
<dbReference type="STRING" id="376489.A5892_11455"/>
<protein>
    <recommendedName>
        <fullName evidence="6 10">5-hydroxyisourate hydrolase</fullName>
        <shortName evidence="10">HIU hydrolase</shortName>
        <shortName evidence="10">HIUHase</shortName>
        <ecNumber evidence="5 10">3.5.2.17</ecNumber>
    </recommendedName>
</protein>
<dbReference type="GO" id="GO:0006144">
    <property type="term" value="P:purine nucleobase metabolic process"/>
    <property type="evidence" value="ECO:0007669"/>
    <property type="project" value="UniProtKB-KW"/>
</dbReference>
<dbReference type="InterPro" id="IPR036817">
    <property type="entry name" value="Transthyretin/HIU_hydrolase_sf"/>
</dbReference>
<dbReference type="InterPro" id="IPR023416">
    <property type="entry name" value="Transthyretin/HIU_hydrolase_d"/>
</dbReference>
<name>A0A172YG10_9GAMM</name>
<dbReference type="InterPro" id="IPR000895">
    <property type="entry name" value="Transthyretin/HIU_hydrolase"/>
</dbReference>
<feature type="binding site" evidence="9">
    <location>
        <position position="7"/>
    </location>
    <ligand>
        <name>substrate</name>
    </ligand>
</feature>
<keyword evidence="13" id="KW-1185">Reference proteome</keyword>
<accession>A0A172YG10</accession>
<dbReference type="Gene3D" id="2.60.40.180">
    <property type="entry name" value="Transthyretin/hydroxyisourate hydrolase domain"/>
    <property type="match status" value="1"/>
</dbReference>
<feature type="binding site" evidence="9">
    <location>
        <position position="43"/>
    </location>
    <ligand>
        <name>substrate</name>
    </ligand>
</feature>
<dbReference type="PROSITE" id="PS00768">
    <property type="entry name" value="TRANSTHYRETIN_1"/>
    <property type="match status" value="1"/>
</dbReference>
<dbReference type="InterPro" id="IPR014306">
    <property type="entry name" value="Hydroxyisourate_hydrolase"/>
</dbReference>
<dbReference type="EMBL" id="CP015243">
    <property type="protein sequence ID" value="ANF58002.1"/>
    <property type="molecule type" value="Genomic_DNA"/>
</dbReference>
<dbReference type="PROSITE" id="PS00769">
    <property type="entry name" value="TRANSTHYRETIN_2"/>
    <property type="match status" value="1"/>
</dbReference>
<evidence type="ECO:0000256" key="5">
    <source>
        <dbReference type="ARBA" id="ARBA00012609"/>
    </source>
</evidence>
<reference evidence="12 13" key="1">
    <citation type="submission" date="2016-04" db="EMBL/GenBank/DDBJ databases">
        <title>Complete Genome Sequence of Halotalea alkalilenta IHB B 13600.</title>
        <authorList>
            <person name="Swarnkar M.K."/>
            <person name="Sharma A."/>
            <person name="Kaushal K."/>
            <person name="Soni R."/>
            <person name="Rana S."/>
            <person name="Singh A.K."/>
            <person name="Gulati A."/>
        </authorList>
    </citation>
    <scope>NUCLEOTIDE SEQUENCE [LARGE SCALE GENOMIC DNA]</scope>
    <source>
        <strain evidence="12 13">IHB B 13600</strain>
    </source>
</reference>
<evidence type="ECO:0000256" key="6">
    <source>
        <dbReference type="ARBA" id="ARBA00017539"/>
    </source>
</evidence>
<evidence type="ECO:0000259" key="11">
    <source>
        <dbReference type="Pfam" id="PF00576"/>
    </source>
</evidence>
<comment type="catalytic activity">
    <reaction evidence="1 10">
        <text>5-hydroxyisourate + H2O = 5-hydroxy-2-oxo-4-ureido-2,5-dihydro-1H-imidazole-5-carboxylate + H(+)</text>
        <dbReference type="Rhea" id="RHEA:23736"/>
        <dbReference type="ChEBI" id="CHEBI:15377"/>
        <dbReference type="ChEBI" id="CHEBI:15378"/>
        <dbReference type="ChEBI" id="CHEBI:18072"/>
        <dbReference type="ChEBI" id="CHEBI:58639"/>
        <dbReference type="EC" id="3.5.2.17"/>
    </reaction>
</comment>
<evidence type="ECO:0000256" key="3">
    <source>
        <dbReference type="ARBA" id="ARBA00009850"/>
    </source>
</evidence>
<keyword evidence="8 10" id="KW-0378">Hydrolase</keyword>
<evidence type="ECO:0000256" key="9">
    <source>
        <dbReference type="PIRSR" id="PIRSR600895-51"/>
    </source>
</evidence>
<dbReference type="InterPro" id="IPR023418">
    <property type="entry name" value="Thyroxine_BS"/>
</dbReference>
<dbReference type="Proteomes" id="UP000077875">
    <property type="component" value="Chromosome"/>
</dbReference>
<dbReference type="PANTHER" id="PTHR10395">
    <property type="entry name" value="URICASE AND TRANSTHYRETIN-RELATED"/>
    <property type="match status" value="1"/>
</dbReference>